<reference evidence="2" key="1">
    <citation type="journal article" date="2023" name="Commun. Biol.">
        <title>Genome analysis of Parmales, the sister group of diatoms, reveals the evolutionary specialization of diatoms from phago-mixotrophs to photoautotrophs.</title>
        <authorList>
            <person name="Ban H."/>
            <person name="Sato S."/>
            <person name="Yoshikawa S."/>
            <person name="Yamada K."/>
            <person name="Nakamura Y."/>
            <person name="Ichinomiya M."/>
            <person name="Sato N."/>
            <person name="Blanc-Mathieu R."/>
            <person name="Endo H."/>
            <person name="Kuwata A."/>
            <person name="Ogata H."/>
        </authorList>
    </citation>
    <scope>NUCLEOTIDE SEQUENCE [LARGE SCALE GENOMIC DNA]</scope>
    <source>
        <strain evidence="2">NIES 3700</strain>
    </source>
</reference>
<organism evidence="1 2">
    <name type="scientific">Triparma laevis f. longispina</name>
    <dbReference type="NCBI Taxonomy" id="1714387"/>
    <lineage>
        <taxon>Eukaryota</taxon>
        <taxon>Sar</taxon>
        <taxon>Stramenopiles</taxon>
        <taxon>Ochrophyta</taxon>
        <taxon>Bolidophyceae</taxon>
        <taxon>Parmales</taxon>
        <taxon>Triparmaceae</taxon>
        <taxon>Triparma</taxon>
    </lineage>
</organism>
<name>A0A9W7DYP5_9STRA</name>
<dbReference type="AlphaFoldDB" id="A0A9W7DYP5"/>
<sequence>MSKIASIASRFHRPLHRQFSSLSTSTNLLNPLTHLINLKNALLKYKATWGKDLSVFDEVTKVVDPQNVRNIEKIAGSNVDSKGDNITNSDLLNEVKDLKTLASNKNKDTLKADFKSFLSQNVTTFKLSVTAFTEGYR</sequence>
<keyword evidence="2" id="KW-1185">Reference proteome</keyword>
<evidence type="ECO:0000313" key="2">
    <source>
        <dbReference type="Proteomes" id="UP001165122"/>
    </source>
</evidence>
<dbReference type="EMBL" id="BRXW01000507">
    <property type="protein sequence ID" value="GMH61429.1"/>
    <property type="molecule type" value="Genomic_DNA"/>
</dbReference>
<comment type="caution">
    <text evidence="1">The sequence shown here is derived from an EMBL/GenBank/DDBJ whole genome shotgun (WGS) entry which is preliminary data.</text>
</comment>
<proteinExistence type="predicted"/>
<dbReference type="Proteomes" id="UP001165122">
    <property type="component" value="Unassembled WGS sequence"/>
</dbReference>
<gene>
    <name evidence="1" type="ORF">TrLO_g8744</name>
</gene>
<evidence type="ECO:0000313" key="1">
    <source>
        <dbReference type="EMBL" id="GMH61429.1"/>
    </source>
</evidence>
<protein>
    <submittedName>
        <fullName evidence="1">Uncharacterized protein</fullName>
    </submittedName>
</protein>
<accession>A0A9W7DYP5</accession>